<dbReference type="PANTHER" id="PTHR30294:SF29">
    <property type="entry name" value="MULTIDRUG ABC TRANSPORTER PERMEASE YBHS-RELATED"/>
    <property type="match status" value="1"/>
</dbReference>
<keyword evidence="3 6" id="KW-0812">Transmembrane</keyword>
<keyword evidence="5 6" id="KW-0472">Membrane</keyword>
<evidence type="ECO:0000256" key="2">
    <source>
        <dbReference type="ARBA" id="ARBA00022475"/>
    </source>
</evidence>
<feature type="transmembrane region" description="Helical" evidence="6">
    <location>
        <begin position="138"/>
        <end position="157"/>
    </location>
</feature>
<evidence type="ECO:0000313" key="7">
    <source>
        <dbReference type="EMBL" id="MCA6073854.1"/>
    </source>
</evidence>
<comment type="subcellular location">
    <subcellularLocation>
        <location evidence="1">Cell membrane</location>
        <topology evidence="1">Multi-pass membrane protein</topology>
    </subcellularLocation>
</comment>
<protein>
    <submittedName>
        <fullName evidence="7">Gliding motility-associated ABC transporter permease subunit GldF</fullName>
    </submittedName>
</protein>
<feature type="transmembrane region" description="Helical" evidence="6">
    <location>
        <begin position="12"/>
        <end position="35"/>
    </location>
</feature>
<feature type="transmembrane region" description="Helical" evidence="6">
    <location>
        <begin position="219"/>
        <end position="237"/>
    </location>
</feature>
<evidence type="ECO:0000256" key="3">
    <source>
        <dbReference type="ARBA" id="ARBA00022692"/>
    </source>
</evidence>
<gene>
    <name evidence="7" type="primary">gldF</name>
    <name evidence="7" type="ORF">LDX50_03190</name>
</gene>
<comment type="caution">
    <text evidence="7">The sequence shown here is derived from an EMBL/GenBank/DDBJ whole genome shotgun (WGS) entry which is preliminary data.</text>
</comment>
<sequence>MFQVFQKEVNTFLNSLIAYIVISVFLTGIGLLMWVFPETSVLDYGYADMQTLFSLGPFVLMFLIPAITMRMFAEEKKTGTIELLLTKPLTDWDIIIGKFLSGWLLVLLAVAPTLIYYFSVYQLGNPPGNVDSAGVMGSYVGLVLLGAVFTSVGIFSSAISTNQIVSFIIAVFLCFILYSGFDSLASVNVWGAWSGWLEQLGILYHYNAMSRGLLDTRDLVYFLSVIVVMLLLTRVILGSRRW</sequence>
<dbReference type="AlphaFoldDB" id="A0A9X1HKF7"/>
<accession>A0A9X1HKF7</accession>
<name>A0A9X1HKF7_9BACT</name>
<keyword evidence="2" id="KW-1003">Cell membrane</keyword>
<dbReference type="PANTHER" id="PTHR30294">
    <property type="entry name" value="MEMBRANE COMPONENT OF ABC TRANSPORTER YHHJ-RELATED"/>
    <property type="match status" value="1"/>
</dbReference>
<evidence type="ECO:0000256" key="5">
    <source>
        <dbReference type="ARBA" id="ARBA00023136"/>
    </source>
</evidence>
<dbReference type="EMBL" id="JAIXNE010000001">
    <property type="protein sequence ID" value="MCA6073854.1"/>
    <property type="molecule type" value="Genomic_DNA"/>
</dbReference>
<dbReference type="InterPro" id="IPR019860">
    <property type="entry name" value="Motility-assoc_ABC_perm_GldF"/>
</dbReference>
<dbReference type="RefSeq" id="WP_225696964.1">
    <property type="nucleotide sequence ID" value="NZ_JAIXNE010000001.1"/>
</dbReference>
<dbReference type="GO" id="GO:0005886">
    <property type="term" value="C:plasma membrane"/>
    <property type="evidence" value="ECO:0007669"/>
    <property type="project" value="UniProtKB-SubCell"/>
</dbReference>
<keyword evidence="8" id="KW-1185">Reference proteome</keyword>
<dbReference type="Pfam" id="PF12679">
    <property type="entry name" value="ABC2_membrane_2"/>
    <property type="match status" value="1"/>
</dbReference>
<evidence type="ECO:0000313" key="8">
    <source>
        <dbReference type="Proteomes" id="UP001139409"/>
    </source>
</evidence>
<evidence type="ECO:0000256" key="4">
    <source>
        <dbReference type="ARBA" id="ARBA00022989"/>
    </source>
</evidence>
<keyword evidence="4 6" id="KW-1133">Transmembrane helix</keyword>
<feature type="transmembrane region" description="Helical" evidence="6">
    <location>
        <begin position="55"/>
        <end position="73"/>
    </location>
</feature>
<organism evidence="7 8">
    <name type="scientific">Fulvivirga sedimenti</name>
    <dbReference type="NCBI Taxonomy" id="2879465"/>
    <lineage>
        <taxon>Bacteria</taxon>
        <taxon>Pseudomonadati</taxon>
        <taxon>Bacteroidota</taxon>
        <taxon>Cytophagia</taxon>
        <taxon>Cytophagales</taxon>
        <taxon>Fulvivirgaceae</taxon>
        <taxon>Fulvivirga</taxon>
    </lineage>
</organism>
<proteinExistence type="predicted"/>
<dbReference type="InterPro" id="IPR051449">
    <property type="entry name" value="ABC-2_transporter_component"/>
</dbReference>
<dbReference type="GO" id="GO:0140359">
    <property type="term" value="F:ABC-type transporter activity"/>
    <property type="evidence" value="ECO:0007669"/>
    <property type="project" value="InterPro"/>
</dbReference>
<dbReference type="NCBIfam" id="TIGR03518">
    <property type="entry name" value="ABC_perm_GldF"/>
    <property type="match status" value="1"/>
</dbReference>
<dbReference type="Proteomes" id="UP001139409">
    <property type="component" value="Unassembled WGS sequence"/>
</dbReference>
<feature type="transmembrane region" description="Helical" evidence="6">
    <location>
        <begin position="164"/>
        <end position="181"/>
    </location>
</feature>
<evidence type="ECO:0000256" key="6">
    <source>
        <dbReference type="SAM" id="Phobius"/>
    </source>
</evidence>
<reference evidence="7" key="1">
    <citation type="submission" date="2021-09" db="EMBL/GenBank/DDBJ databases">
        <title>Fulvivirga sp. isolated from coastal sediment.</title>
        <authorList>
            <person name="Yu H."/>
        </authorList>
    </citation>
    <scope>NUCLEOTIDE SEQUENCE</scope>
    <source>
        <strain evidence="7">1062</strain>
    </source>
</reference>
<evidence type="ECO:0000256" key="1">
    <source>
        <dbReference type="ARBA" id="ARBA00004651"/>
    </source>
</evidence>
<feature type="transmembrane region" description="Helical" evidence="6">
    <location>
        <begin position="94"/>
        <end position="118"/>
    </location>
</feature>